<evidence type="ECO:0000313" key="4">
    <source>
        <dbReference type="Proteomes" id="UP000507470"/>
    </source>
</evidence>
<dbReference type="PROSITE" id="PS50994">
    <property type="entry name" value="INTEGRASE"/>
    <property type="match status" value="1"/>
</dbReference>
<gene>
    <name evidence="3" type="ORF">MCOR_1661</name>
</gene>
<dbReference type="Proteomes" id="UP000507470">
    <property type="component" value="Unassembled WGS sequence"/>
</dbReference>
<evidence type="ECO:0000313" key="3">
    <source>
        <dbReference type="EMBL" id="CAC5358386.1"/>
    </source>
</evidence>
<dbReference type="AlphaFoldDB" id="A0A6J7ZZF1"/>
<protein>
    <recommendedName>
        <fullName evidence="2">Integrase catalytic domain-containing protein</fullName>
    </recommendedName>
</protein>
<accession>A0A6J7ZZF1</accession>
<dbReference type="InterPro" id="IPR001584">
    <property type="entry name" value="Integrase_cat-core"/>
</dbReference>
<dbReference type="EMBL" id="CACVKT020000346">
    <property type="protein sequence ID" value="CAC5358386.1"/>
    <property type="molecule type" value="Genomic_DNA"/>
</dbReference>
<dbReference type="Pfam" id="PF00665">
    <property type="entry name" value="rve"/>
    <property type="match status" value="1"/>
</dbReference>
<sequence length="385" mass="44166">MDKSIEEYCKSCYGCQLVANPEKPEPMIRTSLPSKPWEQISADFLGPLPSGEYLFTVVDYYSRWLEVTIMSKSTSADRVVDALDKMFTIHGLPISIATDNGPQFISDTFKQYLDQNGIMHRRITPLWPAASGEIERQNRSLLKLMPIANAEKKNLSTEIQTYLKMYRSTPHCTTGVSPAELLFNRTLRTKLPDIQICSHDYTEVHDRDSQRKEKGKLYEDTRRNATTIDLKAGDSVLVKQNRGNKLSTTFNPKPFTLLEKHGNSVVVQNDDGDTYKRNVTHIKRFIERKSSENQNVYIEYENQNESSENQNVNSENQNVYSENHNQNVESEIQNVLKGNQKSEVNDKAQSNKLMKSVQSLEPSKPSRPTRDRKLPSRYKDFVLSN</sequence>
<dbReference type="InterPro" id="IPR050951">
    <property type="entry name" value="Retrovirus_Pol_polyprotein"/>
</dbReference>
<feature type="compositionally biased region" description="Basic and acidic residues" evidence="1">
    <location>
        <begin position="368"/>
        <end position="385"/>
    </location>
</feature>
<feature type="compositionally biased region" description="Polar residues" evidence="1">
    <location>
        <begin position="342"/>
        <end position="361"/>
    </location>
</feature>
<feature type="domain" description="Integrase catalytic" evidence="2">
    <location>
        <begin position="32"/>
        <end position="186"/>
    </location>
</feature>
<dbReference type="OrthoDB" id="6287653at2759"/>
<evidence type="ECO:0000259" key="2">
    <source>
        <dbReference type="PROSITE" id="PS50994"/>
    </source>
</evidence>
<dbReference type="InterPro" id="IPR036397">
    <property type="entry name" value="RNaseH_sf"/>
</dbReference>
<dbReference type="PANTHER" id="PTHR37984:SF11">
    <property type="entry name" value="INTEGRASE CATALYTIC DOMAIN-CONTAINING PROTEIN"/>
    <property type="match status" value="1"/>
</dbReference>
<keyword evidence="4" id="KW-1185">Reference proteome</keyword>
<dbReference type="FunFam" id="3.30.420.10:FF:000063">
    <property type="entry name" value="Retrovirus-related Pol polyprotein from transposon 297-like Protein"/>
    <property type="match status" value="1"/>
</dbReference>
<dbReference type="GO" id="GO:0003676">
    <property type="term" value="F:nucleic acid binding"/>
    <property type="evidence" value="ECO:0007669"/>
    <property type="project" value="InterPro"/>
</dbReference>
<name>A0A6J7ZZF1_MYTCO</name>
<organism evidence="3 4">
    <name type="scientific">Mytilus coruscus</name>
    <name type="common">Sea mussel</name>
    <dbReference type="NCBI Taxonomy" id="42192"/>
    <lineage>
        <taxon>Eukaryota</taxon>
        <taxon>Metazoa</taxon>
        <taxon>Spiralia</taxon>
        <taxon>Lophotrochozoa</taxon>
        <taxon>Mollusca</taxon>
        <taxon>Bivalvia</taxon>
        <taxon>Autobranchia</taxon>
        <taxon>Pteriomorphia</taxon>
        <taxon>Mytilida</taxon>
        <taxon>Mytiloidea</taxon>
        <taxon>Mytilidae</taxon>
        <taxon>Mytilinae</taxon>
        <taxon>Mytilus</taxon>
    </lineage>
</organism>
<feature type="region of interest" description="Disordered" evidence="1">
    <location>
        <begin position="342"/>
        <end position="385"/>
    </location>
</feature>
<proteinExistence type="predicted"/>
<dbReference type="InterPro" id="IPR012337">
    <property type="entry name" value="RNaseH-like_sf"/>
</dbReference>
<dbReference type="PANTHER" id="PTHR37984">
    <property type="entry name" value="PROTEIN CBG26694"/>
    <property type="match status" value="1"/>
</dbReference>
<dbReference type="GO" id="GO:0015074">
    <property type="term" value="P:DNA integration"/>
    <property type="evidence" value="ECO:0007669"/>
    <property type="project" value="InterPro"/>
</dbReference>
<dbReference type="Gene3D" id="3.30.420.10">
    <property type="entry name" value="Ribonuclease H-like superfamily/Ribonuclease H"/>
    <property type="match status" value="1"/>
</dbReference>
<reference evidence="3 4" key="1">
    <citation type="submission" date="2020-06" db="EMBL/GenBank/DDBJ databases">
        <authorList>
            <person name="Li R."/>
            <person name="Bekaert M."/>
        </authorList>
    </citation>
    <scope>NUCLEOTIDE SEQUENCE [LARGE SCALE GENOMIC DNA]</scope>
    <source>
        <strain evidence="4">wild</strain>
    </source>
</reference>
<evidence type="ECO:0000256" key="1">
    <source>
        <dbReference type="SAM" id="MobiDB-lite"/>
    </source>
</evidence>
<dbReference type="SUPFAM" id="SSF53098">
    <property type="entry name" value="Ribonuclease H-like"/>
    <property type="match status" value="1"/>
</dbReference>